<dbReference type="Proteomes" id="UP000663792">
    <property type="component" value="Unassembled WGS sequence"/>
</dbReference>
<evidence type="ECO:0000313" key="1">
    <source>
        <dbReference type="EMBL" id="MBM9466762.1"/>
    </source>
</evidence>
<dbReference type="Pfam" id="PF06224">
    <property type="entry name" value="AlkZ-like"/>
    <property type="match status" value="1"/>
</dbReference>
<dbReference type="PANTHER" id="PTHR30528:SF0">
    <property type="entry name" value="CYTOPLASMIC PROTEIN"/>
    <property type="match status" value="1"/>
</dbReference>
<dbReference type="EMBL" id="JAERWK010000008">
    <property type="protein sequence ID" value="MBM9466762.1"/>
    <property type="molecule type" value="Genomic_DNA"/>
</dbReference>
<proteinExistence type="predicted"/>
<dbReference type="RefSeq" id="WP_205259728.1">
    <property type="nucleotide sequence ID" value="NZ_JAERWK010000008.1"/>
</dbReference>
<evidence type="ECO:0000313" key="2">
    <source>
        <dbReference type="Proteomes" id="UP000663792"/>
    </source>
</evidence>
<organism evidence="1 2">
    <name type="scientific">Nakamurella leprariae</name>
    <dbReference type="NCBI Taxonomy" id="2803911"/>
    <lineage>
        <taxon>Bacteria</taxon>
        <taxon>Bacillati</taxon>
        <taxon>Actinomycetota</taxon>
        <taxon>Actinomycetes</taxon>
        <taxon>Nakamurellales</taxon>
        <taxon>Nakamurellaceae</taxon>
        <taxon>Nakamurella</taxon>
    </lineage>
</organism>
<reference evidence="1" key="1">
    <citation type="submission" date="2021-01" db="EMBL/GenBank/DDBJ databases">
        <title>YIM 132084 draft genome.</title>
        <authorList>
            <person name="An D."/>
        </authorList>
    </citation>
    <scope>NUCLEOTIDE SEQUENCE</scope>
    <source>
        <strain evidence="1">YIM 132084</strain>
    </source>
</reference>
<dbReference type="AlphaFoldDB" id="A0A938YE46"/>
<name>A0A938YE46_9ACTN</name>
<gene>
    <name evidence="1" type="ORF">JL106_05625</name>
</gene>
<sequence length="453" mass="49198">MQVGARPAQASASTSGSARIVRAPRTLSAAQARRIAVAAQQLAAEPVAAHPDGPSAAAVRRVVERLGVVQLDSVNVLARAHRLPVFSRLGAYRVDRLEAGAWPSAAVPPNSGTGRRRSSPRWLVETWAHEASLVPVDLHPLLRWPRRHWSAANARRVQEQLPGLLDDVLAVLRERGPSSAGEIERELEVHPRGEAGWWEWSATKRACEALFSLGVIGAADRVAFERRYDLIEAILPAHVLAAPTPEPADAQRELVRIAARSLGVATVGDLADYFRMSVADTKRAVADLVEDGAVQPVVVTGWPAPAYLDTAARIPRRVSGVALVSPFDPLVWYRERTERIFGFRYRIEIYTPAPKRIFGYYVLPLLVGDHLAGRFDLKADRAAGRLLVQASWYEPGSGPGDGGSEVAEAAAGRLAELARWLELDEIEVRDAGNVAGPVRAAVGRLDRRGGDRD</sequence>
<accession>A0A938YE46</accession>
<dbReference type="InterPro" id="IPR009351">
    <property type="entry name" value="AlkZ-like"/>
</dbReference>
<dbReference type="PANTHER" id="PTHR30528">
    <property type="entry name" value="CYTOPLASMIC PROTEIN"/>
    <property type="match status" value="1"/>
</dbReference>
<protein>
    <submittedName>
        <fullName evidence="1">YcaQ family DNA glycosylase</fullName>
    </submittedName>
</protein>
<keyword evidence="2" id="KW-1185">Reference proteome</keyword>
<comment type="caution">
    <text evidence="1">The sequence shown here is derived from an EMBL/GenBank/DDBJ whole genome shotgun (WGS) entry which is preliminary data.</text>
</comment>